<protein>
    <recommendedName>
        <fullName evidence="6">Transport permease protein</fullName>
    </recommendedName>
</protein>
<sequence length="269" mass="28950">MATTDSHVRVRRAPLAGRLTDYWFTVYRRTWKGSIVSSFVTPLLYVLSLGVLLGGYVRADPATLEGAPTYVAFVAPGMLAAASMQMVFGELSYNVFGRIRWQKTYHAMTASPLGVTDIVQSQVAYVLARVTLAAAVFVIVLAPFGVFASPGGAVLALLAQPLIALAFATPVFAFSAWVTSDSAFALLFRLAMLPLFLFSGAFFPIANLGPVLETVARLSPLWHGVDLTRMLTLGTVEVGPVLVHLVYLLVLGGVGYLLAVRALTRKLVR</sequence>
<proteinExistence type="inferred from homology"/>
<accession>A0A4U6QKD4</accession>
<dbReference type="PANTHER" id="PTHR43229">
    <property type="entry name" value="NODULATION PROTEIN J"/>
    <property type="match status" value="1"/>
</dbReference>
<dbReference type="GO" id="GO:0046677">
    <property type="term" value="P:response to antibiotic"/>
    <property type="evidence" value="ECO:0007669"/>
    <property type="project" value="UniProtKB-KW"/>
</dbReference>
<evidence type="ECO:0000259" key="7">
    <source>
        <dbReference type="PROSITE" id="PS51012"/>
    </source>
</evidence>
<dbReference type="EMBL" id="SZZH01000001">
    <property type="protein sequence ID" value="TKV60781.1"/>
    <property type="molecule type" value="Genomic_DNA"/>
</dbReference>
<dbReference type="OrthoDB" id="9778589at2"/>
<comment type="similarity">
    <text evidence="6">Belongs to the ABC-2 integral membrane protein family.</text>
</comment>
<feature type="transmembrane region" description="Helical" evidence="6">
    <location>
        <begin position="153"/>
        <end position="174"/>
    </location>
</feature>
<keyword evidence="9" id="KW-1185">Reference proteome</keyword>
<feature type="transmembrane region" description="Helical" evidence="6">
    <location>
        <begin position="126"/>
        <end position="147"/>
    </location>
</feature>
<name>A0A4U6QKD4_9ACTN</name>
<keyword evidence="6" id="KW-1003">Cell membrane</keyword>
<dbReference type="InterPro" id="IPR051784">
    <property type="entry name" value="Nod_factor_ABC_transporter"/>
</dbReference>
<comment type="subcellular location">
    <subcellularLocation>
        <location evidence="6">Cell membrane</location>
        <topology evidence="6">Multi-pass membrane protein</topology>
    </subcellularLocation>
    <subcellularLocation>
        <location evidence="1">Membrane</location>
        <topology evidence="1">Multi-pass membrane protein</topology>
    </subcellularLocation>
</comment>
<feature type="transmembrane region" description="Helical" evidence="6">
    <location>
        <begin position="186"/>
        <end position="206"/>
    </location>
</feature>
<dbReference type="PANTHER" id="PTHR43229:SF2">
    <property type="entry name" value="NODULATION PROTEIN J"/>
    <property type="match status" value="1"/>
</dbReference>
<evidence type="ECO:0000256" key="2">
    <source>
        <dbReference type="ARBA" id="ARBA00022692"/>
    </source>
</evidence>
<dbReference type="GO" id="GO:0140359">
    <property type="term" value="F:ABC-type transporter activity"/>
    <property type="evidence" value="ECO:0007669"/>
    <property type="project" value="InterPro"/>
</dbReference>
<comment type="caution">
    <text evidence="8">The sequence shown here is derived from an EMBL/GenBank/DDBJ whole genome shotgun (WGS) entry which is preliminary data.</text>
</comment>
<keyword evidence="3 6" id="KW-1133">Transmembrane helix</keyword>
<dbReference type="RefSeq" id="WP_137448084.1">
    <property type="nucleotide sequence ID" value="NZ_SZZH01000001.1"/>
</dbReference>
<keyword evidence="6" id="KW-0813">Transport</keyword>
<evidence type="ECO:0000256" key="1">
    <source>
        <dbReference type="ARBA" id="ARBA00004141"/>
    </source>
</evidence>
<organism evidence="8 9">
    <name type="scientific">Nakamurella flava</name>
    <dbReference type="NCBI Taxonomy" id="2576308"/>
    <lineage>
        <taxon>Bacteria</taxon>
        <taxon>Bacillati</taxon>
        <taxon>Actinomycetota</taxon>
        <taxon>Actinomycetes</taxon>
        <taxon>Nakamurellales</taxon>
        <taxon>Nakamurellaceae</taxon>
        <taxon>Nakamurella</taxon>
    </lineage>
</organism>
<evidence type="ECO:0000313" key="9">
    <source>
        <dbReference type="Proteomes" id="UP000306985"/>
    </source>
</evidence>
<evidence type="ECO:0000256" key="6">
    <source>
        <dbReference type="RuleBase" id="RU361157"/>
    </source>
</evidence>
<keyword evidence="5" id="KW-0046">Antibiotic resistance</keyword>
<dbReference type="AlphaFoldDB" id="A0A4U6QKD4"/>
<dbReference type="Pfam" id="PF01061">
    <property type="entry name" value="ABC2_membrane"/>
    <property type="match status" value="1"/>
</dbReference>
<keyword evidence="2 6" id="KW-0812">Transmembrane</keyword>
<dbReference type="PROSITE" id="PS51012">
    <property type="entry name" value="ABC_TM2"/>
    <property type="match status" value="1"/>
</dbReference>
<dbReference type="InterPro" id="IPR000412">
    <property type="entry name" value="ABC_2_transport"/>
</dbReference>
<dbReference type="PRINTS" id="PR00164">
    <property type="entry name" value="ABC2TRNSPORT"/>
</dbReference>
<evidence type="ECO:0000256" key="3">
    <source>
        <dbReference type="ARBA" id="ARBA00022989"/>
    </source>
</evidence>
<feature type="transmembrane region" description="Helical" evidence="6">
    <location>
        <begin position="241"/>
        <end position="263"/>
    </location>
</feature>
<evidence type="ECO:0000313" key="8">
    <source>
        <dbReference type="EMBL" id="TKV60781.1"/>
    </source>
</evidence>
<evidence type="ECO:0000256" key="4">
    <source>
        <dbReference type="ARBA" id="ARBA00023136"/>
    </source>
</evidence>
<feature type="transmembrane region" description="Helical" evidence="6">
    <location>
        <begin position="69"/>
        <end position="93"/>
    </location>
</feature>
<evidence type="ECO:0000256" key="5">
    <source>
        <dbReference type="ARBA" id="ARBA00023251"/>
    </source>
</evidence>
<gene>
    <name evidence="8" type="ORF">FDO65_03665</name>
</gene>
<dbReference type="GO" id="GO:0043190">
    <property type="term" value="C:ATP-binding cassette (ABC) transporter complex"/>
    <property type="evidence" value="ECO:0007669"/>
    <property type="project" value="InterPro"/>
</dbReference>
<reference evidence="8 9" key="1">
    <citation type="submission" date="2019-05" db="EMBL/GenBank/DDBJ databases">
        <title>Nakamurella sp. N5BH11, whole genome shotgun sequence.</title>
        <authorList>
            <person name="Tuo L."/>
        </authorList>
    </citation>
    <scope>NUCLEOTIDE SEQUENCE [LARGE SCALE GENOMIC DNA]</scope>
    <source>
        <strain evidence="8 9">N5BH11</strain>
    </source>
</reference>
<keyword evidence="4 6" id="KW-0472">Membrane</keyword>
<dbReference type="InterPro" id="IPR047817">
    <property type="entry name" value="ABC2_TM_bact-type"/>
</dbReference>
<dbReference type="InterPro" id="IPR013525">
    <property type="entry name" value="ABC2_TM"/>
</dbReference>
<feature type="transmembrane region" description="Helical" evidence="6">
    <location>
        <begin position="35"/>
        <end position="57"/>
    </location>
</feature>
<dbReference type="PIRSF" id="PIRSF006648">
    <property type="entry name" value="DrrB"/>
    <property type="match status" value="1"/>
</dbReference>
<feature type="domain" description="ABC transmembrane type-2" evidence="7">
    <location>
        <begin position="33"/>
        <end position="266"/>
    </location>
</feature>
<dbReference type="Proteomes" id="UP000306985">
    <property type="component" value="Unassembled WGS sequence"/>
</dbReference>